<evidence type="ECO:0000313" key="6">
    <source>
        <dbReference type="EMBL" id="AHB99871.1"/>
    </source>
</evidence>
<dbReference type="GO" id="GO:0019843">
    <property type="term" value="F:rRNA binding"/>
    <property type="evidence" value="ECO:0007669"/>
    <property type="project" value="UniProtKB-UniRule"/>
</dbReference>
<protein>
    <recommendedName>
        <fullName evidence="3 4">Small ribosomal subunit protein bS6</fullName>
    </recommendedName>
</protein>
<accession>A0A0F6CL99</accession>
<dbReference type="CDD" id="cd00473">
    <property type="entry name" value="bS6"/>
    <property type="match status" value="1"/>
</dbReference>
<evidence type="ECO:0000256" key="5">
    <source>
        <dbReference type="SAM" id="MobiDB-lite"/>
    </source>
</evidence>
<dbReference type="InterPro" id="IPR020814">
    <property type="entry name" value="Ribosomal_S6_plastid/chlpt"/>
</dbReference>
<dbReference type="GO" id="GO:0006412">
    <property type="term" value="P:translation"/>
    <property type="evidence" value="ECO:0007669"/>
    <property type="project" value="UniProtKB-UniRule"/>
</dbReference>
<proteinExistence type="inferred from homology"/>
<dbReference type="InterPro" id="IPR014717">
    <property type="entry name" value="Transl_elong_EF1B/ribsomal_bS6"/>
</dbReference>
<keyword evidence="4" id="KW-0694">RNA-binding</keyword>
<dbReference type="EMBL" id="CP006916">
    <property type="protein sequence ID" value="AHB99871.1"/>
    <property type="molecule type" value="Genomic_DNA"/>
</dbReference>
<feature type="region of interest" description="Disordered" evidence="5">
    <location>
        <begin position="168"/>
        <end position="191"/>
    </location>
</feature>
<dbReference type="KEGG" id="mgz:GCW_03465"/>
<dbReference type="NCBIfam" id="TIGR00166">
    <property type="entry name" value="S6"/>
    <property type="match status" value="1"/>
</dbReference>
<reference evidence="6 7" key="1">
    <citation type="journal article" date="2011" name="PLoS ONE">
        <title>Core proteome of the minimal cell: comparative proteomics of three mollicute species.</title>
        <authorList>
            <person name="Fisunov G.Y."/>
            <person name="Alexeev D.G."/>
            <person name="Bazaleev N.A."/>
            <person name="Ladygina V.G."/>
            <person name="Galyamina M.A."/>
            <person name="Kondratov I.G."/>
            <person name="Zhukova N.A."/>
            <person name="Serebryakova M.V."/>
            <person name="Demina I.A."/>
            <person name="Govorun V.M."/>
        </authorList>
    </citation>
    <scope>NUCLEOTIDE SEQUENCE [LARGE SCALE GENOMIC DNA]</scope>
    <source>
        <strain evidence="6 7">S6</strain>
    </source>
</reference>
<comment type="function">
    <text evidence="2 4">Binds together with bS18 to 16S ribosomal RNA.</text>
</comment>
<name>A0A0F6CL99_MYCGL</name>
<dbReference type="SUPFAM" id="SSF54995">
    <property type="entry name" value="Ribosomal protein S6"/>
    <property type="match status" value="1"/>
</dbReference>
<keyword evidence="4 6" id="KW-0689">Ribosomal protein</keyword>
<keyword evidence="4" id="KW-0699">rRNA-binding</keyword>
<evidence type="ECO:0000256" key="3">
    <source>
        <dbReference type="ARBA" id="ARBA00035294"/>
    </source>
</evidence>
<sequence>MAKYEIMLMVSGQLNQNQAQAVNDELKAVFGKTEITEEYLGQKTLEYPIKKEVTAHYFNLFLTSDGKSVHEYKRLASIRTDVLRTLILNTEKEFGYRASQNAKKVALAKQKQARYNDIMKQVQENGYFQIKGSKRNSRVEKAGAKEVWMLREKFGEDLPEQKIPVLRKVNLTRKPTPNKSSENKQKVEKQA</sequence>
<dbReference type="Gene3D" id="3.30.70.60">
    <property type="match status" value="1"/>
</dbReference>
<dbReference type="GO" id="GO:0003735">
    <property type="term" value="F:structural constituent of ribosome"/>
    <property type="evidence" value="ECO:0007669"/>
    <property type="project" value="InterPro"/>
</dbReference>
<evidence type="ECO:0000313" key="7">
    <source>
        <dbReference type="Proteomes" id="UP000018735"/>
    </source>
</evidence>
<dbReference type="GO" id="GO:0005840">
    <property type="term" value="C:ribosome"/>
    <property type="evidence" value="ECO:0007669"/>
    <property type="project" value="UniProtKB-KW"/>
</dbReference>
<keyword evidence="4" id="KW-0687">Ribonucleoprotein</keyword>
<evidence type="ECO:0000256" key="4">
    <source>
        <dbReference type="HAMAP-Rule" id="MF_00360"/>
    </source>
</evidence>
<dbReference type="eggNOG" id="COG0360">
    <property type="taxonomic scope" value="Bacteria"/>
</dbReference>
<dbReference type="Pfam" id="PF01250">
    <property type="entry name" value="Ribosomal_S6"/>
    <property type="match status" value="1"/>
</dbReference>
<dbReference type="Proteomes" id="UP000018735">
    <property type="component" value="Chromosome"/>
</dbReference>
<dbReference type="InterPro" id="IPR000529">
    <property type="entry name" value="Ribosomal_bS6"/>
</dbReference>
<dbReference type="RefSeq" id="WP_011883379.1">
    <property type="nucleotide sequence ID" value="NC_023030.2"/>
</dbReference>
<evidence type="ECO:0000256" key="2">
    <source>
        <dbReference type="ARBA" id="ARBA00035104"/>
    </source>
</evidence>
<dbReference type="InterPro" id="IPR035980">
    <property type="entry name" value="Ribosomal_bS6_sf"/>
</dbReference>
<comment type="similarity">
    <text evidence="1 4">Belongs to the bacterial ribosomal protein bS6 family.</text>
</comment>
<dbReference type="HAMAP" id="MF_00360">
    <property type="entry name" value="Ribosomal_bS6"/>
    <property type="match status" value="1"/>
</dbReference>
<dbReference type="AlphaFoldDB" id="A0A0F6CL99"/>
<evidence type="ECO:0000256" key="1">
    <source>
        <dbReference type="ARBA" id="ARBA00009512"/>
    </source>
</evidence>
<dbReference type="GO" id="GO:1990904">
    <property type="term" value="C:ribonucleoprotein complex"/>
    <property type="evidence" value="ECO:0007669"/>
    <property type="project" value="UniProtKB-KW"/>
</dbReference>
<organism evidence="6 7">
    <name type="scientific">Mycoplasmoides gallisepticum S6</name>
    <dbReference type="NCBI Taxonomy" id="1006581"/>
    <lineage>
        <taxon>Bacteria</taxon>
        <taxon>Bacillati</taxon>
        <taxon>Mycoplasmatota</taxon>
        <taxon>Mycoplasmoidales</taxon>
        <taxon>Mycoplasmoidaceae</taxon>
        <taxon>Mycoplasmoides</taxon>
    </lineage>
</organism>
<gene>
    <name evidence="4 6" type="primary">rpsF</name>
    <name evidence="6" type="ORF">GCW_03465</name>
</gene>
<dbReference type="HOGENOM" id="CLU_1420073_0_0_14"/>
<feature type="compositionally biased region" description="Basic and acidic residues" evidence="5">
    <location>
        <begin position="181"/>
        <end position="191"/>
    </location>
</feature>